<dbReference type="PROSITE" id="PS50016">
    <property type="entry name" value="ZF_PHD_2"/>
    <property type="match status" value="1"/>
</dbReference>
<dbReference type="PANTHER" id="PTHR47331">
    <property type="entry name" value="PHD-TYPE DOMAIN-CONTAINING PROTEIN"/>
    <property type="match status" value="1"/>
</dbReference>
<proteinExistence type="predicted"/>
<dbReference type="PROSITE" id="PS01359">
    <property type="entry name" value="ZF_PHD_1"/>
    <property type="match status" value="1"/>
</dbReference>
<dbReference type="InterPro" id="IPR001584">
    <property type="entry name" value="Integrase_cat-core"/>
</dbReference>
<dbReference type="Pfam" id="PF03564">
    <property type="entry name" value="DUF1759"/>
    <property type="match status" value="1"/>
</dbReference>
<dbReference type="Proteomes" id="UP000069940">
    <property type="component" value="Unassembled WGS sequence"/>
</dbReference>
<dbReference type="InterPro" id="IPR040676">
    <property type="entry name" value="DUF5641"/>
</dbReference>
<dbReference type="Pfam" id="PF05380">
    <property type="entry name" value="Peptidase_A17"/>
    <property type="match status" value="1"/>
</dbReference>
<reference evidence="9" key="2">
    <citation type="submission" date="2025-05" db="UniProtKB">
        <authorList>
            <consortium name="EnsemblMetazoa"/>
        </authorList>
    </citation>
    <scope>IDENTIFICATION</scope>
    <source>
        <strain evidence="9">Foshan</strain>
    </source>
</reference>
<feature type="domain" description="PHD-type" evidence="7">
    <location>
        <begin position="64"/>
        <end position="112"/>
    </location>
</feature>
<reference evidence="10" key="1">
    <citation type="journal article" date="2015" name="Proc. Natl. Acad. Sci. U.S.A.">
        <title>Genome sequence of the Asian Tiger mosquito, Aedes albopictus, reveals insights into its biology, genetics, and evolution.</title>
        <authorList>
            <person name="Chen X.G."/>
            <person name="Jiang X."/>
            <person name="Gu J."/>
            <person name="Xu M."/>
            <person name="Wu Y."/>
            <person name="Deng Y."/>
            <person name="Zhang C."/>
            <person name="Bonizzoni M."/>
            <person name="Dermauw W."/>
            <person name="Vontas J."/>
            <person name="Armbruster P."/>
            <person name="Huang X."/>
            <person name="Yang Y."/>
            <person name="Zhang H."/>
            <person name="He W."/>
            <person name="Peng H."/>
            <person name="Liu Y."/>
            <person name="Wu K."/>
            <person name="Chen J."/>
            <person name="Lirakis M."/>
            <person name="Topalis P."/>
            <person name="Van Leeuwen T."/>
            <person name="Hall A.B."/>
            <person name="Jiang X."/>
            <person name="Thorpe C."/>
            <person name="Mueller R.L."/>
            <person name="Sun C."/>
            <person name="Waterhouse R.M."/>
            <person name="Yan G."/>
            <person name="Tu Z.J."/>
            <person name="Fang X."/>
            <person name="James A.A."/>
        </authorList>
    </citation>
    <scope>NUCLEOTIDE SEQUENCE [LARGE SCALE GENOMIC DNA]</scope>
    <source>
        <strain evidence="10">Foshan</strain>
    </source>
</reference>
<evidence type="ECO:0000256" key="3">
    <source>
        <dbReference type="ARBA" id="ARBA00022833"/>
    </source>
</evidence>
<dbReference type="GeneID" id="134289669"/>
<keyword evidence="10" id="KW-1185">Reference proteome</keyword>
<accession>A0ABM1ZCV6</accession>
<dbReference type="PANTHER" id="PTHR47331:SF1">
    <property type="entry name" value="GAG-LIKE PROTEIN"/>
    <property type="match status" value="1"/>
</dbReference>
<name>A0ABM1ZCV6_AEDAL</name>
<dbReference type="InterPro" id="IPR036397">
    <property type="entry name" value="RNaseH_sf"/>
</dbReference>
<feature type="region of interest" description="Disordered" evidence="6">
    <location>
        <begin position="1"/>
        <end position="36"/>
    </location>
</feature>
<dbReference type="Pfam" id="PF00628">
    <property type="entry name" value="PHD"/>
    <property type="match status" value="1"/>
</dbReference>
<feature type="coiled-coil region" evidence="5">
    <location>
        <begin position="190"/>
        <end position="217"/>
    </location>
</feature>
<dbReference type="InterPro" id="IPR043128">
    <property type="entry name" value="Rev_trsase/Diguanyl_cyclase"/>
</dbReference>
<dbReference type="CDD" id="cd01644">
    <property type="entry name" value="RT_pepA17"/>
    <property type="match status" value="1"/>
</dbReference>
<dbReference type="InterPro" id="IPR011011">
    <property type="entry name" value="Znf_FYVE_PHD"/>
</dbReference>
<feature type="region of interest" description="Disordered" evidence="6">
    <location>
        <begin position="123"/>
        <end position="163"/>
    </location>
</feature>
<feature type="compositionally biased region" description="Polar residues" evidence="6">
    <location>
        <begin position="268"/>
        <end position="292"/>
    </location>
</feature>
<evidence type="ECO:0000313" key="9">
    <source>
        <dbReference type="EnsemblMetazoa" id="AALFPA23_017301.P25227"/>
    </source>
</evidence>
<organism evidence="9 10">
    <name type="scientific">Aedes albopictus</name>
    <name type="common">Asian tiger mosquito</name>
    <name type="synonym">Stegomyia albopicta</name>
    <dbReference type="NCBI Taxonomy" id="7160"/>
    <lineage>
        <taxon>Eukaryota</taxon>
        <taxon>Metazoa</taxon>
        <taxon>Ecdysozoa</taxon>
        <taxon>Arthropoda</taxon>
        <taxon>Hexapoda</taxon>
        <taxon>Insecta</taxon>
        <taxon>Pterygota</taxon>
        <taxon>Neoptera</taxon>
        <taxon>Endopterygota</taxon>
        <taxon>Diptera</taxon>
        <taxon>Nematocera</taxon>
        <taxon>Culicoidea</taxon>
        <taxon>Culicidae</taxon>
        <taxon>Culicinae</taxon>
        <taxon>Aedini</taxon>
        <taxon>Aedes</taxon>
        <taxon>Stegomyia</taxon>
    </lineage>
</organism>
<dbReference type="Gene3D" id="3.30.420.10">
    <property type="entry name" value="Ribonuclease H-like superfamily/Ribonuclease H"/>
    <property type="match status" value="1"/>
</dbReference>
<dbReference type="InterPro" id="IPR043502">
    <property type="entry name" value="DNA/RNA_pol_sf"/>
</dbReference>
<keyword evidence="3" id="KW-0862">Zinc</keyword>
<feature type="domain" description="Integrase catalytic" evidence="8">
    <location>
        <begin position="1707"/>
        <end position="1893"/>
    </location>
</feature>
<evidence type="ECO:0000256" key="2">
    <source>
        <dbReference type="ARBA" id="ARBA00022771"/>
    </source>
</evidence>
<evidence type="ECO:0000259" key="8">
    <source>
        <dbReference type="PROSITE" id="PS50994"/>
    </source>
</evidence>
<keyword evidence="2 4" id="KW-0863">Zinc-finger</keyword>
<evidence type="ECO:0000259" key="7">
    <source>
        <dbReference type="PROSITE" id="PS50016"/>
    </source>
</evidence>
<dbReference type="InterPro" id="IPR001965">
    <property type="entry name" value="Znf_PHD"/>
</dbReference>
<dbReference type="InterPro" id="IPR012337">
    <property type="entry name" value="RNaseH-like_sf"/>
</dbReference>
<evidence type="ECO:0000256" key="6">
    <source>
        <dbReference type="SAM" id="MobiDB-lite"/>
    </source>
</evidence>
<dbReference type="InterPro" id="IPR005312">
    <property type="entry name" value="DUF1759"/>
</dbReference>
<evidence type="ECO:0000313" key="10">
    <source>
        <dbReference type="Proteomes" id="UP000069940"/>
    </source>
</evidence>
<dbReference type="SUPFAM" id="SSF53098">
    <property type="entry name" value="Ribonuclease H-like"/>
    <property type="match status" value="1"/>
</dbReference>
<dbReference type="InterPro" id="IPR013083">
    <property type="entry name" value="Znf_RING/FYVE/PHD"/>
</dbReference>
<dbReference type="PROSITE" id="PS50994">
    <property type="entry name" value="INTEGRASE"/>
    <property type="match status" value="1"/>
</dbReference>
<feature type="region of interest" description="Disordered" evidence="6">
    <location>
        <begin position="268"/>
        <end position="296"/>
    </location>
</feature>
<dbReference type="Gene3D" id="3.30.70.270">
    <property type="match status" value="1"/>
</dbReference>
<evidence type="ECO:0000256" key="5">
    <source>
        <dbReference type="SAM" id="Coils"/>
    </source>
</evidence>
<dbReference type="InterPro" id="IPR000477">
    <property type="entry name" value="RT_dom"/>
</dbReference>
<dbReference type="Gene3D" id="3.10.10.10">
    <property type="entry name" value="HIV Type 1 Reverse Transcriptase, subunit A, domain 1"/>
    <property type="match status" value="1"/>
</dbReference>
<dbReference type="SMART" id="SM00249">
    <property type="entry name" value="PHD"/>
    <property type="match status" value="1"/>
</dbReference>
<dbReference type="Gene3D" id="3.30.40.10">
    <property type="entry name" value="Zinc/RING finger domain, C3HC4 (zinc finger)"/>
    <property type="match status" value="1"/>
</dbReference>
<dbReference type="EnsemblMetazoa" id="AALFPA23_017301.R25227">
    <property type="protein sequence ID" value="AALFPA23_017301.P25227"/>
    <property type="gene ID" value="AALFPA23_017301"/>
</dbReference>
<keyword evidence="5" id="KW-0175">Coiled coil</keyword>
<evidence type="ECO:0000256" key="1">
    <source>
        <dbReference type="ARBA" id="ARBA00022723"/>
    </source>
</evidence>
<dbReference type="SUPFAM" id="SSF57903">
    <property type="entry name" value="FYVE/PHD zinc finger"/>
    <property type="match status" value="1"/>
</dbReference>
<keyword evidence="1" id="KW-0479">Metal-binding</keyword>
<dbReference type="InterPro" id="IPR019787">
    <property type="entry name" value="Znf_PHD-finger"/>
</dbReference>
<evidence type="ECO:0000256" key="4">
    <source>
        <dbReference type="PROSITE-ProRule" id="PRU00146"/>
    </source>
</evidence>
<sequence>MSSRSNLRPDLRTGATRTRSVAKIGGSGGQSENPVEDGAYGGIVPVVVTRVPSPEQQANATLLGRACKVCGGPDTDDMVQCDVCNKWHHFACVGVTKEDEVKTWSCAVCDTVTRALQILSTSDKTPKQVEAANRSKSLNPIIPSDKQHTLQPPDGPSSKGIVKQPSLLKSIPERSAKGTYSVVSRGSSRSSVLKLELQKLEEERALEQMEAEKQRSYLNKKYDILRQLTNQSDMTSVTEGMGRVNAWVEDVNECGRSESLVERSLNNFSPRGCSTPNRSNVDRSSQATSRQSPVLAAPANYNIRNSRRSILMPNPADGPLLRSSRFHMIPPDYDRASSVSQNPSSLHQNIRHGPTRAQLAARQAISKDLPMFCGNPEDWPIFLSSFNSTTSMCGFTNDENIIRLQRSLKGRAYDAVKSQLMHPANVPGVMGTLKMMFGQPEAIVNSLVTKINALPALREDKLETLVDFAVNVKNFCATVDACGMEDHLYNVSLLQQLVAKLPPTLKLDWACYRMSMPRVNLATFGNFLYSLAEAASTVVFPAIVPDQKHTRSDNRSPKKGNAFLNAHLESPPEIDASVPATSNNVTTPVAGNRINDGCLICKGSCRTADKCTQFLELSRDARWAAVREFGLCRRCLRRHNGNCNTKECGQNGCTFKHHALLHNDLQRAQQTTTVAVTPNPTFESSQTETNHGHGYNTHRTKTSAVLFRYLPVVLRSRDRVIQTYAFFDEGSELSLLDDGLAKLLELDGEISPLCLRWTGGKERNEDNSRVVSLEIGGIRNQTKMFNLNNVRTVQELLLPHQTIDMNELSQLYPHLRGLPIDSYQSAQPRILIGQKHAFVGLVLQSREGELNHPIASKTRLGWTVYGGSTEDVPNVVQCAFHEHHRSDEILHQAMKEYFSLDSLGVTKPAKLLLSAEDQRAETLLRSLTKLKDHRYETGLLWRYDDVRLPDNRDMALRRHRSLEKRLEKDPQLANALNQKIADYLEKGYIRQLTREELSKPVPRVWYLPVFPVTNPNKPGKIRIVWDAAASAFGKSLNSALLKGPDQLCSLLSILLQFREHRVGLTGDIREMFHQVAIRDEDQHCQRFFWTDETGEVQTFVMCVMTFGACCSPSCAQYIKNCNAERHSQKHPNAAEAITKKHYVDDMLVSVDTEQEAIQLANEVKLVHANGGFEIRNWISNSSHVLKALQEGNPPEKNLDLTAELATEKVLGMWWCTATDAFTFKICWNRYDEELLNGQRCPTKREILRVLMTIFDPLGLIAHFLMFLKILLQEVWRSGTQWDDPIPVTCFEKWKQWLQILPRVEQTNIPRCFRIHDSLHITCDTQLHVFVDASENGFAAAAYLRFNQDDVVECTLVAAKTRVAPVKFTSIPKLELQAAVIGTRLANTISESLSIPVTNRVFWSDSRDVNCWINSDHRRYSQFVAFRVSEILESTEINDWRWVPTKYNVADDATKWVGWPDLNSESRWFKGPDFLWRAESEWPRVPVKTSSTTTELRPNLLAHFIVPAPIVHVEDFSSWKRLLHVTAFVFRFTLNCRRKLQKSSTASSLLSTEELVQAEAYLQRLAQIDSFREEISILHKAQAFSEEPSTPLPKRSQLHRLSPFLDTRGVLRMRGRTRLCQYATEDSTNPIVLPHDHHITTLIIAHYHEKFHHLNHETVINELRQKYSISRLRVCYGKTRRRCQRCKNESATPRPPIMADLPPARLAAFSRPFTHVGIDYFGPIKVSVGRRIEKRWGMLATCLTVRAIHIETVHTLSTASCIMALRSFIARRGTPRVIYSDRGTNFVGTSRELCDVESAINEPEIMKEFVSTETEWVFNPPAAPHMGGSWERLIRTVKNNLMSINSSRTLRDEELRNFLVEIENTINSRPLTHVPIDNDSDPALTPNHFLLGSSNGTKPLTLLNDTGVVLKQAYATSQVLANQYWKRWLAEYLPEITRRTKWYTYTKPISIGDVVIIVDPQLPRNCWPKGKIIGVKTARDGQVRSATVRTAHGIYERATTKLAVLDVRRDGE</sequence>
<dbReference type="Pfam" id="PF00078">
    <property type="entry name" value="RVT_1"/>
    <property type="match status" value="1"/>
</dbReference>
<dbReference type="Pfam" id="PF18701">
    <property type="entry name" value="DUF5641"/>
    <property type="match status" value="1"/>
</dbReference>
<dbReference type="RefSeq" id="XP_062711867.1">
    <property type="nucleotide sequence ID" value="XM_062855883.1"/>
</dbReference>
<dbReference type="SUPFAM" id="SSF56672">
    <property type="entry name" value="DNA/RNA polymerases"/>
    <property type="match status" value="1"/>
</dbReference>
<protein>
    <submittedName>
        <fullName evidence="9">Uncharacterized protein</fullName>
    </submittedName>
</protein>
<dbReference type="InterPro" id="IPR019786">
    <property type="entry name" value="Zinc_finger_PHD-type_CS"/>
</dbReference>
<dbReference type="InterPro" id="IPR008042">
    <property type="entry name" value="Retrotrans_Pao"/>
</dbReference>